<feature type="transmembrane region" description="Helical" evidence="1">
    <location>
        <begin position="113"/>
        <end position="135"/>
    </location>
</feature>
<dbReference type="Proteomes" id="UP001169027">
    <property type="component" value="Unassembled WGS sequence"/>
</dbReference>
<feature type="transmembrane region" description="Helical" evidence="1">
    <location>
        <begin position="188"/>
        <end position="210"/>
    </location>
</feature>
<organism evidence="2 3">
    <name type="scientific">Variovorax ginsengisoli</name>
    <dbReference type="NCBI Taxonomy" id="363844"/>
    <lineage>
        <taxon>Bacteria</taxon>
        <taxon>Pseudomonadati</taxon>
        <taxon>Pseudomonadota</taxon>
        <taxon>Betaproteobacteria</taxon>
        <taxon>Burkholderiales</taxon>
        <taxon>Comamonadaceae</taxon>
        <taxon>Variovorax</taxon>
    </lineage>
</organism>
<dbReference type="Pfam" id="PF04143">
    <property type="entry name" value="Sulf_transp"/>
    <property type="match status" value="1"/>
</dbReference>
<proteinExistence type="predicted"/>
<evidence type="ECO:0000256" key="1">
    <source>
        <dbReference type="SAM" id="Phobius"/>
    </source>
</evidence>
<dbReference type="InterPro" id="IPR007272">
    <property type="entry name" value="Sulf_transp_TsuA/YedE"/>
</dbReference>
<feature type="transmembrane region" description="Helical" evidence="1">
    <location>
        <begin position="291"/>
        <end position="312"/>
    </location>
</feature>
<reference evidence="2" key="1">
    <citation type="submission" date="2023-06" db="EMBL/GenBank/DDBJ databases">
        <authorList>
            <person name="Jiang Y."/>
            <person name="Liu Q."/>
        </authorList>
    </citation>
    <scope>NUCLEOTIDE SEQUENCE</scope>
    <source>
        <strain evidence="2">CGMCC 1.12090</strain>
    </source>
</reference>
<dbReference type="RefSeq" id="WP_301811938.1">
    <property type="nucleotide sequence ID" value="NZ_JAUJZH010000013.1"/>
</dbReference>
<gene>
    <name evidence="2" type="ORF">Q2T77_18895</name>
</gene>
<name>A0ABT8S611_9BURK</name>
<protein>
    <submittedName>
        <fullName evidence="2">YeeE/YedE thiosulfate transporter family protein</fullName>
    </submittedName>
</protein>
<feature type="transmembrane region" description="Helical" evidence="1">
    <location>
        <begin position="6"/>
        <end position="24"/>
    </location>
</feature>
<feature type="transmembrane region" description="Helical" evidence="1">
    <location>
        <begin position="230"/>
        <end position="247"/>
    </location>
</feature>
<feature type="transmembrane region" description="Helical" evidence="1">
    <location>
        <begin position="45"/>
        <end position="70"/>
    </location>
</feature>
<keyword evidence="1" id="KW-0472">Membrane</keyword>
<keyword evidence="3" id="KW-1185">Reference proteome</keyword>
<evidence type="ECO:0000313" key="3">
    <source>
        <dbReference type="Proteomes" id="UP001169027"/>
    </source>
</evidence>
<comment type="caution">
    <text evidence="2">The sequence shown here is derived from an EMBL/GenBank/DDBJ whole genome shotgun (WGS) entry which is preliminary data.</text>
</comment>
<dbReference type="EMBL" id="JAUKVY010000013">
    <property type="protein sequence ID" value="MDO1534361.1"/>
    <property type="molecule type" value="Genomic_DNA"/>
</dbReference>
<keyword evidence="1" id="KW-0812">Transmembrane</keyword>
<evidence type="ECO:0000313" key="2">
    <source>
        <dbReference type="EMBL" id="MDO1534361.1"/>
    </source>
</evidence>
<feature type="transmembrane region" description="Helical" evidence="1">
    <location>
        <begin position="147"/>
        <end position="167"/>
    </location>
</feature>
<accession>A0ABT8S611</accession>
<sequence>MTIALASLAFAIAACCAVVMGFAIQRGATCTVAAMEEIVHERSWLRLLGLAEASLWVAGGLLVAQALHLLPAMPPGYPLNRWTVLGGALLGLGAFVNRACVFGAIARFGSGEWAYLFTPLGFYLGCLSVGPLFAAGAHTQLSEGSPVLRAPAWVAWPILLLMAWRLVRQLRGGPGLRDALTTRIWSPHAATTVIGIAFLLMLLLVGAWAYTDVLAELARGMATRLSARCLLLLALLCGAVWGGWTAGRFRSTPVSAPQLLRCLAGGVLMGWGSLLIPGGNDGLILVGMPLLWPYAWVAFLAMCTSIGAALVARMAWGRPH</sequence>
<feature type="transmembrane region" description="Helical" evidence="1">
    <location>
        <begin position="259"/>
        <end position="279"/>
    </location>
</feature>
<feature type="transmembrane region" description="Helical" evidence="1">
    <location>
        <begin position="82"/>
        <end position="106"/>
    </location>
</feature>
<keyword evidence="1" id="KW-1133">Transmembrane helix</keyword>